<dbReference type="NCBIfam" id="TIGR00451">
    <property type="entry name" value="unchar_dom_2"/>
    <property type="match status" value="1"/>
</dbReference>
<dbReference type="CDD" id="cd21149">
    <property type="entry name" value="PUA_archaeosine_TGT"/>
    <property type="match status" value="1"/>
</dbReference>
<dbReference type="SUPFAM" id="SSF88697">
    <property type="entry name" value="PUA domain-like"/>
    <property type="match status" value="1"/>
</dbReference>
<dbReference type="SUPFAM" id="SSF88802">
    <property type="entry name" value="Pre-PUA domain"/>
    <property type="match status" value="1"/>
</dbReference>
<name>A0A915SFH3_9ARCH</name>
<dbReference type="InterPro" id="IPR038250">
    <property type="entry name" value="TGT_C2_sf"/>
</dbReference>
<dbReference type="EMBL" id="AP019769">
    <property type="protein sequence ID" value="BBL45404.1"/>
    <property type="molecule type" value="Genomic_DNA"/>
</dbReference>
<organism evidence="2 3">
    <name type="scientific">Nanobdella aerobiophila</name>
    <dbReference type="NCBI Taxonomy" id="2586965"/>
    <lineage>
        <taxon>Archaea</taxon>
        <taxon>Nanobdellota</taxon>
        <taxon>Nanobdellia</taxon>
        <taxon>Nanobdellales</taxon>
        <taxon>Nanobdellaceae</taxon>
        <taxon>Nanobdella</taxon>
    </lineage>
</organism>
<dbReference type="Proteomes" id="UP001055553">
    <property type="component" value="Chromosome"/>
</dbReference>
<dbReference type="PROSITE" id="PS50890">
    <property type="entry name" value="PUA"/>
    <property type="match status" value="1"/>
</dbReference>
<gene>
    <name evidence="2" type="ORF">MJ1_0233</name>
</gene>
<dbReference type="Gene3D" id="3.10.450.90">
    <property type="entry name" value="ArcTGT, C2 domain"/>
    <property type="match status" value="1"/>
</dbReference>
<evidence type="ECO:0000313" key="3">
    <source>
        <dbReference type="Proteomes" id="UP001055553"/>
    </source>
</evidence>
<feature type="domain" description="PUA" evidence="1">
    <location>
        <begin position="79"/>
        <end position="151"/>
    </location>
</feature>
<dbReference type="GO" id="GO:0003723">
    <property type="term" value="F:RNA binding"/>
    <property type="evidence" value="ECO:0007669"/>
    <property type="project" value="InterPro"/>
</dbReference>
<dbReference type="InterPro" id="IPR004521">
    <property type="entry name" value="Uncharacterised_CHP00451"/>
</dbReference>
<dbReference type="SMART" id="SM00359">
    <property type="entry name" value="PUA"/>
    <property type="match status" value="1"/>
</dbReference>
<accession>A0A915SFH3</accession>
<dbReference type="RefSeq" id="WP_258393437.1">
    <property type="nucleotide sequence ID" value="NZ_AP019769.1"/>
</dbReference>
<dbReference type="AlphaFoldDB" id="A0A915SFH3"/>
<keyword evidence="3" id="KW-1185">Reference proteome</keyword>
<protein>
    <submittedName>
        <fullName evidence="2">tRNA-guanine(15) transglycosylase</fullName>
    </submittedName>
</protein>
<dbReference type="Gene3D" id="2.30.130.10">
    <property type="entry name" value="PUA domain"/>
    <property type="match status" value="1"/>
</dbReference>
<dbReference type="InterPro" id="IPR015947">
    <property type="entry name" value="PUA-like_sf"/>
</dbReference>
<dbReference type="Pfam" id="PF01472">
    <property type="entry name" value="PUA"/>
    <property type="match status" value="1"/>
</dbReference>
<dbReference type="GeneID" id="74568184"/>
<proteinExistence type="predicted"/>
<evidence type="ECO:0000259" key="1">
    <source>
        <dbReference type="SMART" id="SM00359"/>
    </source>
</evidence>
<dbReference type="Pfam" id="PF14810">
    <property type="entry name" value="TGT_C2"/>
    <property type="match status" value="1"/>
</dbReference>
<dbReference type="KEGG" id="naer:MJ1_0233"/>
<evidence type="ECO:0000313" key="2">
    <source>
        <dbReference type="EMBL" id="BBL45404.1"/>
    </source>
</evidence>
<sequence>MDSLIIKSILNYQFGSKVGDKILESYENIQLEKSRKTHRIKRIFINNKLFGSIEPSTGYIIITKYGGEILQKFLEFPKYRVVVNEEAEDYILKGKSVFSKFIVNIDENILSRDIVLIVNRYDKLLAIGETLLSAKEIKDFKYGLAVKIKHV</sequence>
<dbReference type="InterPro" id="IPR036974">
    <property type="entry name" value="PUA_sf"/>
</dbReference>
<dbReference type="InterPro" id="IPR029402">
    <property type="entry name" value="TGT_C2"/>
</dbReference>
<reference evidence="3" key="1">
    <citation type="journal article" date="2022" name="Int. J. Syst. Evol. Microbiol.">
        <title>Nanobdella aerobiophila gen. nov., sp. nov., a thermoacidophilic, obligate ectosymbiotic archaeon, and proposal of Nanobdellaceae fam. nov., Nanobdellales ord. nov. and Nanobdellia class. nov.</title>
        <authorList>
            <person name="Kato S."/>
            <person name="Ogasawara A."/>
            <person name="Itoh T."/>
            <person name="Sakai H.D."/>
            <person name="Shimizu M."/>
            <person name="Yuki M."/>
            <person name="Kaneko M."/>
            <person name="Takashina T."/>
            <person name="Ohkuma M."/>
        </authorList>
    </citation>
    <scope>NUCLEOTIDE SEQUENCE [LARGE SCALE GENOMIC DNA]</scope>
    <source>
        <strain evidence="3">MJ1</strain>
    </source>
</reference>
<dbReference type="InterPro" id="IPR002478">
    <property type="entry name" value="PUA"/>
</dbReference>